<dbReference type="Proteomes" id="UP000339249">
    <property type="component" value="Unassembled WGS sequence"/>
</dbReference>
<name>A0A4U9D3Y9_RAOTE</name>
<gene>
    <name evidence="2" type="ORF">NCTC9185_04349</name>
</gene>
<evidence type="ECO:0000313" key="3">
    <source>
        <dbReference type="Proteomes" id="UP000339249"/>
    </source>
</evidence>
<evidence type="ECO:0000256" key="1">
    <source>
        <dbReference type="SAM" id="SignalP"/>
    </source>
</evidence>
<reference evidence="2 3" key="1">
    <citation type="submission" date="2019-04" db="EMBL/GenBank/DDBJ databases">
        <authorList>
            <consortium name="Pathogen Informatics"/>
        </authorList>
    </citation>
    <scope>NUCLEOTIDE SEQUENCE [LARGE SCALE GENOMIC DNA]</scope>
    <source>
        <strain evidence="2 3">NCTC9185</strain>
    </source>
</reference>
<evidence type="ECO:0008006" key="4">
    <source>
        <dbReference type="Google" id="ProtNLM"/>
    </source>
</evidence>
<protein>
    <recommendedName>
        <fullName evidence="4">Lipoprotein</fullName>
    </recommendedName>
</protein>
<feature type="chain" id="PRO_5020266180" description="Lipoprotein" evidence="1">
    <location>
        <begin position="24"/>
        <end position="102"/>
    </location>
</feature>
<organism evidence="2 3">
    <name type="scientific">Raoultella terrigena</name>
    <name type="common">Klebsiella terrigena</name>
    <dbReference type="NCBI Taxonomy" id="577"/>
    <lineage>
        <taxon>Bacteria</taxon>
        <taxon>Pseudomonadati</taxon>
        <taxon>Pseudomonadota</taxon>
        <taxon>Gammaproteobacteria</taxon>
        <taxon>Enterobacterales</taxon>
        <taxon>Enterobacteriaceae</taxon>
        <taxon>Klebsiella/Raoultella group</taxon>
        <taxon>Raoultella</taxon>
    </lineage>
</organism>
<dbReference type="AlphaFoldDB" id="A0A4U9D3Y9"/>
<dbReference type="PROSITE" id="PS51257">
    <property type="entry name" value="PROKAR_LIPOPROTEIN"/>
    <property type="match status" value="1"/>
</dbReference>
<feature type="signal peptide" evidence="1">
    <location>
        <begin position="1"/>
        <end position="23"/>
    </location>
</feature>
<proteinExistence type="predicted"/>
<evidence type="ECO:0000313" key="2">
    <source>
        <dbReference type="EMBL" id="VTN12371.1"/>
    </source>
</evidence>
<sequence>MKKVVKWLAAIAVIGTLAGCARTAPIEQIQTTVSAGHTDAQVKNAIFRAGVQRQWIMSETAPGIIKARQQARDHVAEVQINYSATGYSIRYVSSLKPDGLRR</sequence>
<dbReference type="EMBL" id="CABDVU010000001">
    <property type="protein sequence ID" value="VTN12371.1"/>
    <property type="molecule type" value="Genomic_DNA"/>
</dbReference>
<accession>A0A4U9D3Y9</accession>
<keyword evidence="1" id="KW-0732">Signal</keyword>